<dbReference type="EMBL" id="ADLK01000015">
    <property type="protein sequence ID" value="KMW21581.1"/>
    <property type="molecule type" value="Genomic_DNA"/>
</dbReference>
<dbReference type="GO" id="GO:0004650">
    <property type="term" value="F:polygalacturonase activity"/>
    <property type="evidence" value="ECO:0007669"/>
    <property type="project" value="InterPro"/>
</dbReference>
<dbReference type="GeneID" id="93165157"/>
<dbReference type="InterPro" id="IPR012334">
    <property type="entry name" value="Pectin_lyas_fold"/>
</dbReference>
<dbReference type="InterPro" id="IPR051801">
    <property type="entry name" value="GH28_Enzymes"/>
</dbReference>
<reference evidence="6 7" key="1">
    <citation type="submission" date="2011-04" db="EMBL/GenBank/DDBJ databases">
        <title>The Genome Sequence of Clostridium citroniae WAL-19142.</title>
        <authorList>
            <consortium name="The Broad Institute Genome Sequencing Platform"/>
            <person name="Earl A."/>
            <person name="Ward D."/>
            <person name="Feldgarden M."/>
            <person name="Gevers D."/>
            <person name="Warren Y.A."/>
            <person name="Tyrrell K.L."/>
            <person name="Citron D.M."/>
            <person name="Goldstein E.J."/>
            <person name="Daigneault M."/>
            <person name="Allen-Vercoe E."/>
            <person name="Young S.K."/>
            <person name="Zeng Q."/>
            <person name="Gargeya S."/>
            <person name="Fitzgerald M."/>
            <person name="Haas B."/>
            <person name="Abouelleil A."/>
            <person name="Alvarado L."/>
            <person name="Arachchi H.M."/>
            <person name="Berlin A."/>
            <person name="Brown A."/>
            <person name="Chapman S.B."/>
            <person name="Chen Z."/>
            <person name="Dunbar C."/>
            <person name="Freedman E."/>
            <person name="Gearin G."/>
            <person name="Gellesch M."/>
            <person name="Goldberg J."/>
            <person name="Griggs A."/>
            <person name="Gujja S."/>
            <person name="Heilman E.R."/>
            <person name="Heiman D."/>
            <person name="Howarth C."/>
            <person name="Larson L."/>
            <person name="Lui A."/>
            <person name="MacDonald P.J."/>
            <person name="Mehta T."/>
            <person name="Montmayeur A."/>
            <person name="Murphy C."/>
            <person name="Neiman D."/>
            <person name="Pearson M."/>
            <person name="Priest M."/>
            <person name="Roberts A."/>
            <person name="Saif S."/>
            <person name="Shea T."/>
            <person name="Shenoy N."/>
            <person name="Sisk P."/>
            <person name="Stolte C."/>
            <person name="Sykes S."/>
            <person name="White J."/>
            <person name="Yandava C."/>
            <person name="Wortman J."/>
            <person name="Nusbaum C."/>
            <person name="Birren B."/>
        </authorList>
    </citation>
    <scope>NUCLEOTIDE SEQUENCE [LARGE SCALE GENOMIC DNA]</scope>
    <source>
        <strain evidence="6 7">WAL-19142</strain>
    </source>
</reference>
<dbReference type="GO" id="GO:0005975">
    <property type="term" value="P:carbohydrate metabolic process"/>
    <property type="evidence" value="ECO:0007669"/>
    <property type="project" value="InterPro"/>
</dbReference>
<protein>
    <recommendedName>
        <fullName evidence="5">Rhamnogalacturonase A/B/Epimerase-like pectate lyase domain-containing protein</fullName>
    </recommendedName>
</protein>
<organism evidence="6 7">
    <name type="scientific">[Clostridium] citroniae WAL-19142</name>
    <dbReference type="NCBI Taxonomy" id="742734"/>
    <lineage>
        <taxon>Bacteria</taxon>
        <taxon>Bacillati</taxon>
        <taxon>Bacillota</taxon>
        <taxon>Clostridia</taxon>
        <taxon>Lachnospirales</taxon>
        <taxon>Lachnospiraceae</taxon>
        <taxon>Enterocloster</taxon>
    </lineage>
</organism>
<evidence type="ECO:0000259" key="5">
    <source>
        <dbReference type="Pfam" id="PF12708"/>
    </source>
</evidence>
<evidence type="ECO:0000256" key="4">
    <source>
        <dbReference type="RuleBase" id="RU361169"/>
    </source>
</evidence>
<dbReference type="Proteomes" id="UP000037392">
    <property type="component" value="Unassembled WGS sequence"/>
</dbReference>
<accession>A0A0J9CB16</accession>
<dbReference type="Pfam" id="PF00295">
    <property type="entry name" value="Glyco_hydro_28"/>
    <property type="match status" value="1"/>
</dbReference>
<sequence>MELKVIYKNARCAVLEIGDGGAYETLEPYDIFLNGEFFLETERTITSLYDLEPETFYKVEIRRAAFGDRADAQEDTAFCAEAGFTTDWEFVTLNVRDFGAKGDGIQDDTLFIQSAVMACPKDSRVLVPAGTYRIVSLFLKDNVKIELEKGAVLSADTDRSRFPVLKGMIKSFDGKDEYNLGTWEGDPLPMFSAVVTGINIENAVIYGRGVIEGNAGFGEENWWHDPKKMKTAFRPRMIFLERCKHVVIQGLTLRNSPSWNIHPYFSEHLKFLDLRVLSPKDSPNTDGLDPESCRDVEITGICFSVGDDCIAVKSGKIYMGTTYKRPSEDIVVSRCCMRDGHGSVTIGSEMAGGVKNLTVRDCVFRHTDRGLRIKTRRGRGKNAVVDGILFERIHMDQVKTPFVINSFYYCDPDGNSEYVRTKERLPVDDRTPWIKHLTFRDIEAVNCHVAAAYLYGLPERKIGKVEMERVSISFTPDAQKGQPAMMEGCSEQTCRQGIYANNIEELVLRNVKIEGQLGPEIETEHIGHIDKR</sequence>
<dbReference type="PANTHER" id="PTHR31339:SF9">
    <property type="entry name" value="PLASMIN AND FIBRONECTIN-BINDING PROTEIN A"/>
    <property type="match status" value="1"/>
</dbReference>
<dbReference type="OrthoDB" id="9795222at2"/>
<evidence type="ECO:0000256" key="1">
    <source>
        <dbReference type="ARBA" id="ARBA00008834"/>
    </source>
</evidence>
<dbReference type="AlphaFoldDB" id="A0A0J9CB16"/>
<dbReference type="InterPro" id="IPR011050">
    <property type="entry name" value="Pectin_lyase_fold/virulence"/>
</dbReference>
<evidence type="ECO:0000313" key="7">
    <source>
        <dbReference type="Proteomes" id="UP000037392"/>
    </source>
</evidence>
<dbReference type="InterPro" id="IPR024535">
    <property type="entry name" value="RHGA/B-epi-like_pectate_lyase"/>
</dbReference>
<keyword evidence="3 4" id="KW-0326">Glycosidase</keyword>
<comment type="similarity">
    <text evidence="1 4">Belongs to the glycosyl hydrolase 28 family.</text>
</comment>
<evidence type="ECO:0000256" key="2">
    <source>
        <dbReference type="ARBA" id="ARBA00022801"/>
    </source>
</evidence>
<dbReference type="SUPFAM" id="SSF51126">
    <property type="entry name" value="Pectin lyase-like"/>
    <property type="match status" value="1"/>
</dbReference>
<comment type="caution">
    <text evidence="6">The sequence shown here is derived from an EMBL/GenBank/DDBJ whole genome shotgun (WGS) entry which is preliminary data.</text>
</comment>
<proteinExistence type="inferred from homology"/>
<evidence type="ECO:0000313" key="6">
    <source>
        <dbReference type="EMBL" id="KMW21581.1"/>
    </source>
</evidence>
<evidence type="ECO:0000256" key="3">
    <source>
        <dbReference type="ARBA" id="ARBA00023295"/>
    </source>
</evidence>
<dbReference type="Pfam" id="PF12708">
    <property type="entry name" value="Pect-lyase_RHGA_epim"/>
    <property type="match status" value="1"/>
</dbReference>
<keyword evidence="2 4" id="KW-0378">Hydrolase</keyword>
<dbReference type="PANTHER" id="PTHR31339">
    <property type="entry name" value="PECTIN LYASE-RELATED"/>
    <property type="match status" value="1"/>
</dbReference>
<dbReference type="PATRIC" id="fig|742734.4.peg.1807"/>
<dbReference type="Gene3D" id="2.160.20.10">
    <property type="entry name" value="Single-stranded right-handed beta-helix, Pectin lyase-like"/>
    <property type="match status" value="1"/>
</dbReference>
<feature type="domain" description="Rhamnogalacturonase A/B/Epimerase-like pectate lyase" evidence="5">
    <location>
        <begin position="93"/>
        <end position="136"/>
    </location>
</feature>
<name>A0A0J9CB16_9FIRM</name>
<dbReference type="InterPro" id="IPR000743">
    <property type="entry name" value="Glyco_hydro_28"/>
</dbReference>
<dbReference type="RefSeq" id="WP_048929662.1">
    <property type="nucleotide sequence ID" value="NZ_KQ235877.1"/>
</dbReference>
<gene>
    <name evidence="6" type="ORF">HMPREF9470_01686</name>
</gene>